<dbReference type="OrthoDB" id="10021397at2759"/>
<evidence type="ECO:0000313" key="11">
    <source>
        <dbReference type="Proteomes" id="UP000001294"/>
    </source>
</evidence>
<dbReference type="HOGENOM" id="CLU_000960_22_1_1"/>
<dbReference type="FunFam" id="1.20.1250.20:FF:000429">
    <property type="entry name" value="MFS drug efflux transporter, putative"/>
    <property type="match status" value="1"/>
</dbReference>
<feature type="transmembrane region" description="Helical" evidence="8">
    <location>
        <begin position="151"/>
        <end position="172"/>
    </location>
</feature>
<evidence type="ECO:0000259" key="9">
    <source>
        <dbReference type="PROSITE" id="PS50850"/>
    </source>
</evidence>
<accession>B6QFK3</accession>
<dbReference type="InterPro" id="IPR020846">
    <property type="entry name" value="MFS_dom"/>
</dbReference>
<dbReference type="EMBL" id="DS995901">
    <property type="protein sequence ID" value="EEA24238.1"/>
    <property type="molecule type" value="Genomic_DNA"/>
</dbReference>
<dbReference type="Gene3D" id="1.20.1250.20">
    <property type="entry name" value="MFS general substrate transporter like domains"/>
    <property type="match status" value="1"/>
</dbReference>
<feature type="transmembrane region" description="Helical" evidence="8">
    <location>
        <begin position="254"/>
        <end position="274"/>
    </location>
</feature>
<dbReference type="STRING" id="441960.B6QFK3"/>
<evidence type="ECO:0000256" key="5">
    <source>
        <dbReference type="ARBA" id="ARBA00022989"/>
    </source>
</evidence>
<dbReference type="GO" id="GO:0022857">
    <property type="term" value="F:transmembrane transporter activity"/>
    <property type="evidence" value="ECO:0007669"/>
    <property type="project" value="InterPro"/>
</dbReference>
<feature type="transmembrane region" description="Helical" evidence="8">
    <location>
        <begin position="126"/>
        <end position="145"/>
    </location>
</feature>
<dbReference type="Pfam" id="PF07690">
    <property type="entry name" value="MFS_1"/>
    <property type="match status" value="1"/>
</dbReference>
<feature type="domain" description="Major facilitator superfamily (MFS) profile" evidence="9">
    <location>
        <begin position="61"/>
        <end position="532"/>
    </location>
</feature>
<feature type="transmembrane region" description="Helical" evidence="8">
    <location>
        <begin position="352"/>
        <end position="370"/>
    </location>
</feature>
<feature type="transmembrane region" description="Helical" evidence="8">
    <location>
        <begin position="215"/>
        <end position="234"/>
    </location>
</feature>
<proteinExistence type="inferred from homology"/>
<keyword evidence="3" id="KW-0813">Transport</keyword>
<comment type="similarity">
    <text evidence="2">Belongs to the major facilitator superfamily. TCR/Tet family.</text>
</comment>
<feature type="transmembrane region" description="Helical" evidence="8">
    <location>
        <begin position="94"/>
        <end position="114"/>
    </location>
</feature>
<dbReference type="InterPro" id="IPR036259">
    <property type="entry name" value="MFS_trans_sf"/>
</dbReference>
<feature type="transmembrane region" description="Helical" evidence="8">
    <location>
        <begin position="327"/>
        <end position="346"/>
    </location>
</feature>
<dbReference type="InterPro" id="IPR011701">
    <property type="entry name" value="MFS"/>
</dbReference>
<evidence type="ECO:0000256" key="2">
    <source>
        <dbReference type="ARBA" id="ARBA00007520"/>
    </source>
</evidence>
<dbReference type="PROSITE" id="PS50850">
    <property type="entry name" value="MFS"/>
    <property type="match status" value="1"/>
</dbReference>
<evidence type="ECO:0000256" key="4">
    <source>
        <dbReference type="ARBA" id="ARBA00022692"/>
    </source>
</evidence>
<feature type="transmembrane region" description="Helical" evidence="8">
    <location>
        <begin position="427"/>
        <end position="453"/>
    </location>
</feature>
<feature type="region of interest" description="Disordered" evidence="7">
    <location>
        <begin position="1"/>
        <end position="48"/>
    </location>
</feature>
<dbReference type="SUPFAM" id="SSF103473">
    <property type="entry name" value="MFS general substrate transporter"/>
    <property type="match status" value="2"/>
</dbReference>
<dbReference type="VEuPathDB" id="FungiDB:PMAA_082440"/>
<feature type="transmembrane region" description="Helical" evidence="8">
    <location>
        <begin position="509"/>
        <end position="527"/>
    </location>
</feature>
<keyword evidence="5 8" id="KW-1133">Transmembrane helix</keyword>
<comment type="subcellular location">
    <subcellularLocation>
        <location evidence="1">Membrane</location>
        <topology evidence="1">Multi-pass membrane protein</topology>
    </subcellularLocation>
</comment>
<keyword evidence="6 8" id="KW-0472">Membrane</keyword>
<evidence type="ECO:0000256" key="1">
    <source>
        <dbReference type="ARBA" id="ARBA00004141"/>
    </source>
</evidence>
<keyword evidence="4 8" id="KW-0812">Transmembrane</keyword>
<dbReference type="Proteomes" id="UP000001294">
    <property type="component" value="Unassembled WGS sequence"/>
</dbReference>
<evidence type="ECO:0000313" key="10">
    <source>
        <dbReference type="EMBL" id="EEA24238.1"/>
    </source>
</evidence>
<dbReference type="GO" id="GO:0005886">
    <property type="term" value="C:plasma membrane"/>
    <property type="evidence" value="ECO:0007669"/>
    <property type="project" value="TreeGrafter"/>
</dbReference>
<dbReference type="PANTHER" id="PTHR23501">
    <property type="entry name" value="MAJOR FACILITATOR SUPERFAMILY"/>
    <property type="match status" value="1"/>
</dbReference>
<keyword evidence="11" id="KW-1185">Reference proteome</keyword>
<name>B6QFK3_TALMQ</name>
<evidence type="ECO:0000256" key="6">
    <source>
        <dbReference type="ARBA" id="ARBA00023136"/>
    </source>
</evidence>
<evidence type="ECO:0000256" key="8">
    <source>
        <dbReference type="SAM" id="Phobius"/>
    </source>
</evidence>
<dbReference type="PANTHER" id="PTHR23501:SF12">
    <property type="entry name" value="MAJOR FACILITATOR SUPERFAMILY (MFS) PROFILE DOMAIN-CONTAINING PROTEIN-RELATED"/>
    <property type="match status" value="1"/>
</dbReference>
<dbReference type="PhylomeDB" id="B6QFK3"/>
<sequence length="541" mass="57431">MASAPDAATERHPLSDDSNGSSYQNKTSNETSKKGEEQTTPESSDHQPETRAVTGWRWILVCFGLYCAIFLYGLDNTIAADIQSAVLDTYGEVGQLAWIGTGFPLGSVATILLFGKAYGMFDVKWVHLGSIVVFCVGSAVCGAAPNMNALIVGRVIAGVGGAGLYLGMLNLIAINTLENERPAYMGGTGVIWGAGTILGPVIGGAFADSSATWRWAFYINLVIFGVLSPGLLSIPSFNPQPNVSTLTKLKELDWVGVTLIAGLYSSFVIALTFGGVSWEWSDGRTIATLVVCGVILLLFMAQQYFAILTTPERRLFPIQFITSRTMVILHMCTACGSTAITTVAIYNRTQRFHYGIWSILGIPGILHRPLPHWWSIPTRRASLMYTVKAGTTVGAIYGFSVLIAIGAGLIAQIGYSVAPSKVPPQDMAASIGFINVAQIGGLVIALAISGTVFQNVTINHLSKLLTPLGFSMDQIKGAVAGSQSTLFNSLSSDVRGQAIELIVDSISHIYALVIAAGALCFLMGALLKRERLFGATAVAAA</sequence>
<gene>
    <name evidence="10" type="ORF">PMAA_082440</name>
</gene>
<feature type="compositionally biased region" description="Basic and acidic residues" evidence="7">
    <location>
        <begin position="31"/>
        <end position="48"/>
    </location>
</feature>
<feature type="transmembrane region" description="Helical" evidence="8">
    <location>
        <begin position="391"/>
        <end position="415"/>
    </location>
</feature>
<feature type="transmembrane region" description="Helical" evidence="8">
    <location>
        <begin position="286"/>
        <end position="307"/>
    </location>
</feature>
<feature type="transmembrane region" description="Helical" evidence="8">
    <location>
        <begin position="184"/>
        <end position="203"/>
    </location>
</feature>
<organism evidence="10 11">
    <name type="scientific">Talaromyces marneffei (strain ATCC 18224 / CBS 334.59 / QM 7333)</name>
    <name type="common">Penicillium marneffei</name>
    <dbReference type="NCBI Taxonomy" id="441960"/>
    <lineage>
        <taxon>Eukaryota</taxon>
        <taxon>Fungi</taxon>
        <taxon>Dikarya</taxon>
        <taxon>Ascomycota</taxon>
        <taxon>Pezizomycotina</taxon>
        <taxon>Eurotiomycetes</taxon>
        <taxon>Eurotiomycetidae</taxon>
        <taxon>Eurotiales</taxon>
        <taxon>Trichocomaceae</taxon>
        <taxon>Talaromyces</taxon>
        <taxon>Talaromyces sect. Talaromyces</taxon>
    </lineage>
</organism>
<protein>
    <submittedName>
        <fullName evidence="10">Multidrug resistance protein B, putative</fullName>
    </submittedName>
</protein>
<feature type="compositionally biased region" description="Polar residues" evidence="7">
    <location>
        <begin position="16"/>
        <end position="30"/>
    </location>
</feature>
<dbReference type="AlphaFoldDB" id="B6QFK3"/>
<feature type="transmembrane region" description="Helical" evidence="8">
    <location>
        <begin position="56"/>
        <end position="74"/>
    </location>
</feature>
<reference evidence="11" key="1">
    <citation type="journal article" date="2015" name="Genome Announc.">
        <title>Genome sequence of the AIDS-associated pathogen Penicillium marneffei (ATCC18224) and its near taxonomic relative Talaromyces stipitatus (ATCC10500).</title>
        <authorList>
            <person name="Nierman W.C."/>
            <person name="Fedorova-Abrams N.D."/>
            <person name="Andrianopoulos A."/>
        </authorList>
    </citation>
    <scope>NUCLEOTIDE SEQUENCE [LARGE SCALE GENOMIC DNA]</scope>
    <source>
        <strain evidence="11">ATCC 18224 / CBS 334.59 / QM 7333</strain>
    </source>
</reference>
<evidence type="ECO:0000256" key="7">
    <source>
        <dbReference type="SAM" id="MobiDB-lite"/>
    </source>
</evidence>
<evidence type="ECO:0000256" key="3">
    <source>
        <dbReference type="ARBA" id="ARBA00022448"/>
    </source>
</evidence>